<dbReference type="InterPro" id="IPR008983">
    <property type="entry name" value="Tumour_necrosis_fac-like_dom"/>
</dbReference>
<feature type="signal peptide" evidence="1">
    <location>
        <begin position="1"/>
        <end position="26"/>
    </location>
</feature>
<comment type="caution">
    <text evidence="2">The sequence shown here is derived from an EMBL/GenBank/DDBJ whole genome shotgun (WGS) entry which is preliminary data.</text>
</comment>
<accession>A0A3D8YE75</accession>
<protein>
    <recommendedName>
        <fullName evidence="4">C1q domain-containing protein</fullName>
    </recommendedName>
</protein>
<organism evidence="2 3">
    <name type="scientific">Dyadobacter luteus</name>
    <dbReference type="NCBI Taxonomy" id="2259619"/>
    <lineage>
        <taxon>Bacteria</taxon>
        <taxon>Pseudomonadati</taxon>
        <taxon>Bacteroidota</taxon>
        <taxon>Cytophagia</taxon>
        <taxon>Cytophagales</taxon>
        <taxon>Spirosomataceae</taxon>
        <taxon>Dyadobacter</taxon>
    </lineage>
</organism>
<gene>
    <name evidence="2" type="ORF">DSL64_13740</name>
</gene>
<evidence type="ECO:0000256" key="1">
    <source>
        <dbReference type="SAM" id="SignalP"/>
    </source>
</evidence>
<evidence type="ECO:0008006" key="4">
    <source>
        <dbReference type="Google" id="ProtNLM"/>
    </source>
</evidence>
<sequence>MIMKSIFKNTIIVAALVFGAASVSNAQVKVGSNPAAIGTSSNLEVEATNGNKTIVDKATGKVTIQDGTQGAGKVLTSDANGASSWQPSIPASQDAEVMLSAKLTTTQSLPYSGGGIITKVNFDTELFDKGNNFDLTNDQLTAPTSGYYSVNVGFSRSGTASNSISAFIYVNNVESGQGNLWDGGIPASAGYTASASRMVHLNAGDVLDVRFRPNFAADGISTAFLQIAKVSN</sequence>
<dbReference type="EMBL" id="QNUL01000009">
    <property type="protein sequence ID" value="REA60952.1"/>
    <property type="molecule type" value="Genomic_DNA"/>
</dbReference>
<proteinExistence type="predicted"/>
<feature type="chain" id="PRO_5017657388" description="C1q domain-containing protein" evidence="1">
    <location>
        <begin position="27"/>
        <end position="232"/>
    </location>
</feature>
<keyword evidence="3" id="KW-1185">Reference proteome</keyword>
<dbReference type="Gene3D" id="2.60.120.40">
    <property type="match status" value="1"/>
</dbReference>
<reference evidence="2 3" key="1">
    <citation type="submission" date="2018-07" db="EMBL/GenBank/DDBJ databases">
        <title>Dyadobacter roseus sp. nov., isolated from rose rhizosphere soil.</title>
        <authorList>
            <person name="Chen L."/>
        </authorList>
    </citation>
    <scope>NUCLEOTIDE SEQUENCE [LARGE SCALE GENOMIC DNA]</scope>
    <source>
        <strain evidence="2 3">RS19</strain>
    </source>
</reference>
<evidence type="ECO:0000313" key="3">
    <source>
        <dbReference type="Proteomes" id="UP000256373"/>
    </source>
</evidence>
<name>A0A3D8YE75_9BACT</name>
<dbReference type="AlphaFoldDB" id="A0A3D8YE75"/>
<evidence type="ECO:0000313" key="2">
    <source>
        <dbReference type="EMBL" id="REA60952.1"/>
    </source>
</evidence>
<keyword evidence="1" id="KW-0732">Signal</keyword>
<dbReference type="SUPFAM" id="SSF49842">
    <property type="entry name" value="TNF-like"/>
    <property type="match status" value="1"/>
</dbReference>
<dbReference type="Proteomes" id="UP000256373">
    <property type="component" value="Unassembled WGS sequence"/>
</dbReference>